<gene>
    <name evidence="8" type="ORF">AB205_0096400</name>
</gene>
<feature type="domain" description="Tectonic-1-3" evidence="6">
    <location>
        <begin position="119"/>
        <end position="179"/>
    </location>
</feature>
<evidence type="ECO:0000256" key="4">
    <source>
        <dbReference type="ARBA" id="ARBA00022794"/>
    </source>
</evidence>
<feature type="non-terminal residue" evidence="8">
    <location>
        <position position="1"/>
    </location>
</feature>
<keyword evidence="5" id="KW-0325">Glycoprotein</keyword>
<evidence type="ECO:0008006" key="10">
    <source>
        <dbReference type="Google" id="ProtNLM"/>
    </source>
</evidence>
<dbReference type="EMBL" id="KV948488">
    <property type="protein sequence ID" value="PIO22475.1"/>
    <property type="molecule type" value="Genomic_DNA"/>
</dbReference>
<dbReference type="InterPro" id="IPR057724">
    <property type="entry name" value="TCTN1-3_N"/>
</dbReference>
<feature type="domain" description="Tectonic-1-3 N-terminal" evidence="7">
    <location>
        <begin position="2"/>
        <end position="96"/>
    </location>
</feature>
<evidence type="ECO:0000313" key="8">
    <source>
        <dbReference type="EMBL" id="PIO22475.1"/>
    </source>
</evidence>
<evidence type="ECO:0000259" key="7">
    <source>
        <dbReference type="Pfam" id="PF25752"/>
    </source>
</evidence>
<dbReference type="Pfam" id="PF25752">
    <property type="entry name" value="DUF1619_N"/>
    <property type="match status" value="1"/>
</dbReference>
<keyword evidence="4" id="KW-0970">Cilium biogenesis/degradation</keyword>
<evidence type="ECO:0000256" key="2">
    <source>
        <dbReference type="ARBA" id="ARBA00011495"/>
    </source>
</evidence>
<keyword evidence="9" id="KW-1185">Reference proteome</keyword>
<reference evidence="9" key="1">
    <citation type="journal article" date="2017" name="Nat. Commun.">
        <title>The North American bullfrog draft genome provides insight into hormonal regulation of long noncoding RNA.</title>
        <authorList>
            <person name="Hammond S.A."/>
            <person name="Warren R.L."/>
            <person name="Vandervalk B.P."/>
            <person name="Kucuk E."/>
            <person name="Khan H."/>
            <person name="Gibb E.A."/>
            <person name="Pandoh P."/>
            <person name="Kirk H."/>
            <person name="Zhao Y."/>
            <person name="Jones M."/>
            <person name="Mungall A.J."/>
            <person name="Coope R."/>
            <person name="Pleasance S."/>
            <person name="Moore R.A."/>
            <person name="Holt R.A."/>
            <person name="Round J.M."/>
            <person name="Ohora S."/>
            <person name="Walle B.V."/>
            <person name="Veldhoen N."/>
            <person name="Helbing C.C."/>
            <person name="Birol I."/>
        </authorList>
    </citation>
    <scope>NUCLEOTIDE SEQUENCE [LARGE SCALE GENOMIC DNA]</scope>
</reference>
<dbReference type="InterPro" id="IPR011677">
    <property type="entry name" value="TCTN1-3_dom"/>
</dbReference>
<dbReference type="OrthoDB" id="184109at2759"/>
<proteinExistence type="inferred from homology"/>
<keyword evidence="3" id="KW-0732">Signal</keyword>
<evidence type="ECO:0000313" key="9">
    <source>
        <dbReference type="Proteomes" id="UP000228934"/>
    </source>
</evidence>
<dbReference type="InterPro" id="IPR040354">
    <property type="entry name" value="TCTN1-3"/>
</dbReference>
<organism evidence="8 9">
    <name type="scientific">Aquarana catesbeiana</name>
    <name type="common">American bullfrog</name>
    <name type="synonym">Rana catesbeiana</name>
    <dbReference type="NCBI Taxonomy" id="8400"/>
    <lineage>
        <taxon>Eukaryota</taxon>
        <taxon>Metazoa</taxon>
        <taxon>Chordata</taxon>
        <taxon>Craniata</taxon>
        <taxon>Vertebrata</taxon>
        <taxon>Euteleostomi</taxon>
        <taxon>Amphibia</taxon>
        <taxon>Batrachia</taxon>
        <taxon>Anura</taxon>
        <taxon>Neobatrachia</taxon>
        <taxon>Ranoidea</taxon>
        <taxon>Ranidae</taxon>
        <taxon>Aquarana</taxon>
    </lineage>
</organism>
<comment type="similarity">
    <text evidence="1">Belongs to the tectonic family.</text>
</comment>
<protein>
    <recommendedName>
        <fullName evidence="10">Tectonic domain-containing protein</fullName>
    </recommendedName>
</protein>
<evidence type="ECO:0000256" key="3">
    <source>
        <dbReference type="ARBA" id="ARBA00022729"/>
    </source>
</evidence>
<accession>A0A2G9R3R4</accession>
<evidence type="ECO:0000256" key="1">
    <source>
        <dbReference type="ARBA" id="ARBA00007633"/>
    </source>
</evidence>
<dbReference type="AlphaFoldDB" id="A0A2G9R3R4"/>
<evidence type="ECO:0000256" key="5">
    <source>
        <dbReference type="ARBA" id="ARBA00023180"/>
    </source>
</evidence>
<dbReference type="Proteomes" id="UP000228934">
    <property type="component" value="Unassembled WGS sequence"/>
</dbReference>
<dbReference type="GO" id="GO:0060271">
    <property type="term" value="P:cilium assembly"/>
    <property type="evidence" value="ECO:0007669"/>
    <property type="project" value="TreeGrafter"/>
</dbReference>
<evidence type="ECO:0000259" key="6">
    <source>
        <dbReference type="Pfam" id="PF07773"/>
    </source>
</evidence>
<name>A0A2G9R3R4_AQUCT</name>
<dbReference type="Pfam" id="PF07773">
    <property type="entry name" value="TCTN_DUF1619"/>
    <property type="match status" value="1"/>
</dbReference>
<comment type="subunit">
    <text evidence="2">Part of the tectonic-like complex (also named B9 complex).</text>
</comment>
<feature type="non-terminal residue" evidence="8">
    <location>
        <position position="263"/>
    </location>
</feature>
<dbReference type="PANTHER" id="PTHR14611:SF4">
    <property type="entry name" value="TECTONIC-3"/>
    <property type="match status" value="1"/>
</dbReference>
<sequence length="263" mass="27743">VTICSCDLSPGNCDLNCCCDPDCSLSDPTSVFSSCLPGSTKAESLVCLYSWLIFRNNTPYTTTLVGSPPTQLFCVLSADASLNYFVTPQTVNASNFQSISEPYKGPSFSAASQSVPVFSSFYKAGDPVLTVSASNALNVLRQPAPVGAQNLCSDNSPAKFLLSSSTVCLRLFSNLTDSCEKDLSLDPAYYYQDIAVLKVPAGVSGQGARTVTYTVLYNGTQGISSVSVDFTLSNVSITSTSIQQNTTVLYKSITSAASSSVQT</sequence>
<dbReference type="PANTHER" id="PTHR14611">
    <property type="entry name" value="TECTONIC FAMILY MEMBER"/>
    <property type="match status" value="1"/>
</dbReference>